<dbReference type="EC" id="2.3.1.12" evidence="9"/>
<comment type="cofactor">
    <cofactor evidence="9">
        <name>(R)-lipoate</name>
        <dbReference type="ChEBI" id="CHEBI:83088"/>
    </cofactor>
    <text evidence="9">Binds 3 lipoyl cofactors covalently.</text>
</comment>
<dbReference type="InterPro" id="IPR000089">
    <property type="entry name" value="Biotin_lipoyl"/>
</dbReference>
<feature type="domain" description="Lipoyl-binding" evidence="10">
    <location>
        <begin position="226"/>
        <end position="299"/>
    </location>
</feature>
<evidence type="ECO:0000313" key="12">
    <source>
        <dbReference type="EMBL" id="CAH0991363.1"/>
    </source>
</evidence>
<name>A0ABN8EG87_9GAMM</name>
<dbReference type="Gene3D" id="4.10.320.10">
    <property type="entry name" value="E3-binding domain"/>
    <property type="match status" value="1"/>
</dbReference>
<evidence type="ECO:0000256" key="4">
    <source>
        <dbReference type="ARBA" id="ARBA00022737"/>
    </source>
</evidence>
<dbReference type="Pfam" id="PF00198">
    <property type="entry name" value="2-oxoacid_dh"/>
    <property type="match status" value="1"/>
</dbReference>
<accession>A0ABN8EG87</accession>
<dbReference type="SUPFAM" id="SSF51230">
    <property type="entry name" value="Single hybrid motif"/>
    <property type="match status" value="3"/>
</dbReference>
<dbReference type="InterPro" id="IPR036625">
    <property type="entry name" value="E3-bd_dom_sf"/>
</dbReference>
<dbReference type="Pfam" id="PF02817">
    <property type="entry name" value="E3_binding"/>
    <property type="match status" value="1"/>
</dbReference>
<evidence type="ECO:0000256" key="6">
    <source>
        <dbReference type="ARBA" id="ARBA00023315"/>
    </source>
</evidence>
<organism evidence="12 13">
    <name type="scientific">Sinobacterium norvegicum</name>
    <dbReference type="NCBI Taxonomy" id="1641715"/>
    <lineage>
        <taxon>Bacteria</taxon>
        <taxon>Pseudomonadati</taxon>
        <taxon>Pseudomonadota</taxon>
        <taxon>Gammaproteobacteria</taxon>
        <taxon>Cellvibrionales</taxon>
        <taxon>Spongiibacteraceae</taxon>
        <taxon>Sinobacterium</taxon>
    </lineage>
</organism>
<dbReference type="SUPFAM" id="SSF47005">
    <property type="entry name" value="Peripheral subunit-binding domain of 2-oxo acid dehydrogenase complex"/>
    <property type="match status" value="1"/>
</dbReference>
<evidence type="ECO:0000313" key="13">
    <source>
        <dbReference type="Proteomes" id="UP000838100"/>
    </source>
</evidence>
<dbReference type="PROSITE" id="PS00189">
    <property type="entry name" value="LIPOYL"/>
    <property type="match status" value="3"/>
</dbReference>
<evidence type="ECO:0000256" key="2">
    <source>
        <dbReference type="ARBA" id="ARBA00011484"/>
    </source>
</evidence>
<dbReference type="InterPro" id="IPR003016">
    <property type="entry name" value="2-oxoA_DH_lipoyl-BS"/>
</dbReference>
<dbReference type="PROSITE" id="PS51826">
    <property type="entry name" value="PSBD"/>
    <property type="match status" value="1"/>
</dbReference>
<evidence type="ECO:0000256" key="1">
    <source>
        <dbReference type="ARBA" id="ARBA00007317"/>
    </source>
</evidence>
<comment type="caution">
    <text evidence="12">The sequence shown here is derived from an EMBL/GenBank/DDBJ whole genome shotgun (WGS) entry which is preliminary data.</text>
</comment>
<dbReference type="CDD" id="cd06849">
    <property type="entry name" value="lipoyl_domain"/>
    <property type="match status" value="3"/>
</dbReference>
<evidence type="ECO:0000256" key="8">
    <source>
        <dbReference type="ARBA" id="ARBA00048370"/>
    </source>
</evidence>
<evidence type="ECO:0000256" key="3">
    <source>
        <dbReference type="ARBA" id="ARBA00022679"/>
    </source>
</evidence>
<proteinExistence type="inferred from homology"/>
<dbReference type="PANTHER" id="PTHR43178:SF2">
    <property type="entry name" value="DIHYDROLIPOYLLYSINE-RESIDUE ACETYLTRANSFERASE COMPONENT OF PYRUVATE DEHYDROGENASE COMPLEX"/>
    <property type="match status" value="1"/>
</dbReference>
<feature type="domain" description="Lipoyl-binding" evidence="10">
    <location>
        <begin position="3"/>
        <end position="75"/>
    </location>
</feature>
<gene>
    <name evidence="12" type="primary">aceF</name>
    <name evidence="12" type="ORF">SIN8267_01466</name>
</gene>
<evidence type="ECO:0000256" key="9">
    <source>
        <dbReference type="RuleBase" id="RU361137"/>
    </source>
</evidence>
<dbReference type="InterPro" id="IPR023213">
    <property type="entry name" value="CAT-like_dom_sf"/>
</dbReference>
<dbReference type="Proteomes" id="UP000838100">
    <property type="component" value="Unassembled WGS sequence"/>
</dbReference>
<dbReference type="Gene3D" id="2.40.50.100">
    <property type="match status" value="3"/>
</dbReference>
<dbReference type="PANTHER" id="PTHR43178">
    <property type="entry name" value="DIHYDROLIPOAMIDE ACETYLTRANSFERASE COMPONENT OF PYRUVATE DEHYDROGENASE COMPLEX"/>
    <property type="match status" value="1"/>
</dbReference>
<sequence>MSIKSVVVPEGAGEAEVIEICVAVGDTVALEDSLVVLESDKASMEVPSDCAGTITAIKVAEGDTLNEGDIVVEVEVAGTAAEPAAAESPVVEAVTEAVVEQVVEQAVEAPVSAVASEQLVQAPDIGSDSAEVIEFCVAVGDTVEEGDSLIVLESDKASMEMPAPFAGTVVSFAVKEGDSVSEGADVCVIATTVAPTAPAVAAPVAEAKVEAVVEVAVAPVAAISSEVSLVVPDLGTDAAEIIEICIAVGDDIAEGDSLIVLETDKASMEVPATQGGKVLSIAVNEGDKVSEGAAICVVMGESQAPAVAAPAVVTSPAAEARQPTPAPVAAPVATTVAQQVTQAASSKVYAGPAVRMLARELGVDLALVPSTGPKGRIVKEDVHAYVKTTLQSAAKVVAAPAVASGSGIPQVPAVDFAKFGDIETEKLSKIAKITAANMQRSWLNVPHVTQFDDVDITDLEDFRKEMKAEAEKQGVKLTPLPFMLKALAHALKANPKFCSSISVDGEEVIYKKYVHIGMAVDTPAGLVVPVLRDVDKKSIYEISNEVIELATKAKDRKLKPAEMQGACFTISSLGGIGGTGFTPIVNTPEVGILGVSKMTVKPVWNGSEFVPRKMLPVALSYDHRAINGGDAGRFLTYFNQLMSDIRRLML</sequence>
<dbReference type="NCBIfam" id="TIGR01348">
    <property type="entry name" value="PDHac_trf_long"/>
    <property type="match status" value="1"/>
</dbReference>
<dbReference type="InterPro" id="IPR050743">
    <property type="entry name" value="2-oxoacid_DH_E2_comp"/>
</dbReference>
<dbReference type="InterPro" id="IPR001078">
    <property type="entry name" value="2-oxoacid_DH_actylTfrase"/>
</dbReference>
<feature type="domain" description="Peripheral subunit-binding (PSBD)" evidence="11">
    <location>
        <begin position="349"/>
        <end position="386"/>
    </location>
</feature>
<evidence type="ECO:0000256" key="7">
    <source>
        <dbReference type="ARBA" id="ARBA00025211"/>
    </source>
</evidence>
<dbReference type="InterPro" id="IPR006256">
    <property type="entry name" value="AcTrfase_Pyrv_DH_cplx"/>
</dbReference>
<reference evidence="12" key="1">
    <citation type="submission" date="2021-12" db="EMBL/GenBank/DDBJ databases">
        <authorList>
            <person name="Rodrigo-Torres L."/>
            <person name="Arahal R. D."/>
            <person name="Lucena T."/>
        </authorList>
    </citation>
    <scope>NUCLEOTIDE SEQUENCE</scope>
    <source>
        <strain evidence="12">CECT 8267</strain>
    </source>
</reference>
<dbReference type="EMBL" id="CAKLPX010000001">
    <property type="protein sequence ID" value="CAH0991363.1"/>
    <property type="molecule type" value="Genomic_DNA"/>
</dbReference>
<keyword evidence="3 9" id="KW-0808">Transferase</keyword>
<dbReference type="RefSeq" id="WP_237444013.1">
    <property type="nucleotide sequence ID" value="NZ_CAKLPX010000001.1"/>
</dbReference>
<dbReference type="InterPro" id="IPR004167">
    <property type="entry name" value="PSBD"/>
</dbReference>
<comment type="similarity">
    <text evidence="1 9">Belongs to the 2-oxoacid dehydrogenase family.</text>
</comment>
<feature type="domain" description="Lipoyl-binding" evidence="10">
    <location>
        <begin position="117"/>
        <end position="190"/>
    </location>
</feature>
<keyword evidence="5 9" id="KW-0450">Lipoyl</keyword>
<evidence type="ECO:0000259" key="10">
    <source>
        <dbReference type="PROSITE" id="PS50968"/>
    </source>
</evidence>
<comment type="subunit">
    <text evidence="2 9">Forms a 24-polypeptide structural core with octahedral symmetry.</text>
</comment>
<evidence type="ECO:0000256" key="5">
    <source>
        <dbReference type="ARBA" id="ARBA00022823"/>
    </source>
</evidence>
<dbReference type="InterPro" id="IPR011053">
    <property type="entry name" value="Single_hybrid_motif"/>
</dbReference>
<protein>
    <recommendedName>
        <fullName evidence="9">Acetyltransferase component of pyruvate dehydrogenase complex</fullName>
        <ecNumber evidence="9">2.3.1.12</ecNumber>
    </recommendedName>
</protein>
<dbReference type="GO" id="GO:0004742">
    <property type="term" value="F:dihydrolipoyllysine-residue acetyltransferase activity"/>
    <property type="evidence" value="ECO:0007669"/>
    <property type="project" value="UniProtKB-EC"/>
</dbReference>
<keyword evidence="4" id="KW-0677">Repeat</keyword>
<keyword evidence="6 9" id="KW-0012">Acyltransferase</keyword>
<comment type="function">
    <text evidence="7">The pyruvate dehydrogenase complex catalyzes the overall conversion of pyruvate to acetyl-CoA and CO(2). It contains multiple copies of three enzymatic components: pyruvate dehydrogenase (E1), dihydrolipoamide acetyltransferase (E2) and lipoamide dehydrogenase (E3).</text>
</comment>
<dbReference type="Gene3D" id="3.30.559.10">
    <property type="entry name" value="Chloramphenicol acetyltransferase-like domain"/>
    <property type="match status" value="1"/>
</dbReference>
<evidence type="ECO:0000259" key="11">
    <source>
        <dbReference type="PROSITE" id="PS51826"/>
    </source>
</evidence>
<comment type="catalytic activity">
    <reaction evidence="8 9">
        <text>N(6)-[(R)-dihydrolipoyl]-L-lysyl-[protein] + acetyl-CoA = N(6)-[(R)-S(8)-acetyldihydrolipoyl]-L-lysyl-[protein] + CoA</text>
        <dbReference type="Rhea" id="RHEA:17017"/>
        <dbReference type="Rhea" id="RHEA-COMP:10475"/>
        <dbReference type="Rhea" id="RHEA-COMP:10478"/>
        <dbReference type="ChEBI" id="CHEBI:57287"/>
        <dbReference type="ChEBI" id="CHEBI:57288"/>
        <dbReference type="ChEBI" id="CHEBI:83100"/>
        <dbReference type="ChEBI" id="CHEBI:83111"/>
        <dbReference type="EC" id="2.3.1.12"/>
    </reaction>
</comment>
<keyword evidence="12" id="KW-0670">Pyruvate</keyword>
<keyword evidence="13" id="KW-1185">Reference proteome</keyword>
<dbReference type="PROSITE" id="PS50968">
    <property type="entry name" value="BIOTINYL_LIPOYL"/>
    <property type="match status" value="3"/>
</dbReference>
<dbReference type="SUPFAM" id="SSF52777">
    <property type="entry name" value="CoA-dependent acyltransferases"/>
    <property type="match status" value="1"/>
</dbReference>
<dbReference type="Pfam" id="PF00364">
    <property type="entry name" value="Biotin_lipoyl"/>
    <property type="match status" value="3"/>
</dbReference>